<comment type="subcellular location">
    <subcellularLocation>
        <location evidence="1">Cell membrane</location>
        <topology evidence="1">Lipid-anchor</topology>
        <topology evidence="1">GPI-anchor</topology>
    </subcellularLocation>
</comment>
<evidence type="ECO:0000256" key="6">
    <source>
        <dbReference type="ARBA" id="ARBA00023157"/>
    </source>
</evidence>
<reference evidence="12" key="1">
    <citation type="submission" date="2025-08" db="UniProtKB">
        <authorList>
            <consortium name="RefSeq"/>
        </authorList>
    </citation>
    <scope>IDENTIFICATION</scope>
    <source>
        <tissue evidence="12">Leaves</tissue>
    </source>
</reference>
<evidence type="ECO:0000256" key="8">
    <source>
        <dbReference type="ARBA" id="ARBA00023288"/>
    </source>
</evidence>
<keyword evidence="6" id="KW-1015">Disulfide bond</keyword>
<keyword evidence="4 9" id="KW-0732">Signal</keyword>
<evidence type="ECO:0000313" key="11">
    <source>
        <dbReference type="Proteomes" id="UP000235220"/>
    </source>
</evidence>
<dbReference type="FunFam" id="1.20.58.1040:FF:000001">
    <property type="entry name" value="Glucan endo-1,3-beta-glucosidase 4"/>
    <property type="match status" value="1"/>
</dbReference>
<dbReference type="GO" id="GO:0009506">
    <property type="term" value="C:plasmodesma"/>
    <property type="evidence" value="ECO:0007669"/>
    <property type="project" value="UniProtKB-ARBA"/>
</dbReference>
<keyword evidence="11" id="KW-1185">Reference proteome</keyword>
<evidence type="ECO:0000256" key="7">
    <source>
        <dbReference type="ARBA" id="ARBA00023180"/>
    </source>
</evidence>
<name>A0A6P9F124_JUGRE</name>
<feature type="signal peptide" evidence="9">
    <location>
        <begin position="1"/>
        <end position="19"/>
    </location>
</feature>
<dbReference type="SMART" id="SM00768">
    <property type="entry name" value="X8"/>
    <property type="match status" value="1"/>
</dbReference>
<keyword evidence="7" id="KW-0325">Glycoprotein</keyword>
<sequence>MAVAAFLVLIFAVTGHSSATWCICKKGLSDSVLQKSLDYACGAGADCKPIHQNGVCYLPNTVQDHCSYAVNSYFQRKGQAQGSCDFAGTAIISTSDPSHSGCAYPSSTRHQYNSSNNNTIYYYTQFYQYYHQSIHSHTFHWSARRRDWHEPFWHEY</sequence>
<dbReference type="Proteomes" id="UP000235220">
    <property type="component" value="Chromosome 9"/>
</dbReference>
<evidence type="ECO:0000259" key="10">
    <source>
        <dbReference type="SMART" id="SM00768"/>
    </source>
</evidence>
<keyword evidence="2" id="KW-1003">Cell membrane</keyword>
<accession>A0A6P9F124</accession>
<dbReference type="RefSeq" id="XP_035549653.1">
    <property type="nucleotide sequence ID" value="XM_035693760.1"/>
</dbReference>
<gene>
    <name evidence="12" type="primary">LOC108983140</name>
</gene>
<dbReference type="Gene3D" id="1.20.58.1040">
    <property type="match status" value="1"/>
</dbReference>
<dbReference type="AlphaFoldDB" id="A0A6P9F124"/>
<dbReference type="InterPro" id="IPR044788">
    <property type="entry name" value="X8_dom_prot"/>
</dbReference>
<protein>
    <submittedName>
        <fullName evidence="12">PLASMODESMATA CALLOSE-BINDING PROTEIN 3-like isoform X2</fullName>
    </submittedName>
</protein>
<evidence type="ECO:0000256" key="9">
    <source>
        <dbReference type="SAM" id="SignalP"/>
    </source>
</evidence>
<keyword evidence="5" id="KW-0472">Membrane</keyword>
<dbReference type="GO" id="GO:0005886">
    <property type="term" value="C:plasma membrane"/>
    <property type="evidence" value="ECO:0007669"/>
    <property type="project" value="UniProtKB-SubCell"/>
</dbReference>
<evidence type="ECO:0000256" key="2">
    <source>
        <dbReference type="ARBA" id="ARBA00022475"/>
    </source>
</evidence>
<evidence type="ECO:0000313" key="12">
    <source>
        <dbReference type="RefSeq" id="XP_035549653.1"/>
    </source>
</evidence>
<dbReference type="GeneID" id="108983140"/>
<feature type="chain" id="PRO_5028145915" evidence="9">
    <location>
        <begin position="20"/>
        <end position="156"/>
    </location>
</feature>
<organism evidence="11 12">
    <name type="scientific">Juglans regia</name>
    <name type="common">English walnut</name>
    <dbReference type="NCBI Taxonomy" id="51240"/>
    <lineage>
        <taxon>Eukaryota</taxon>
        <taxon>Viridiplantae</taxon>
        <taxon>Streptophyta</taxon>
        <taxon>Embryophyta</taxon>
        <taxon>Tracheophyta</taxon>
        <taxon>Spermatophyta</taxon>
        <taxon>Magnoliopsida</taxon>
        <taxon>eudicotyledons</taxon>
        <taxon>Gunneridae</taxon>
        <taxon>Pentapetalae</taxon>
        <taxon>rosids</taxon>
        <taxon>fabids</taxon>
        <taxon>Fagales</taxon>
        <taxon>Juglandaceae</taxon>
        <taxon>Juglans</taxon>
    </lineage>
</organism>
<evidence type="ECO:0000256" key="4">
    <source>
        <dbReference type="ARBA" id="ARBA00022729"/>
    </source>
</evidence>
<keyword evidence="3" id="KW-0336">GPI-anchor</keyword>
<dbReference type="GO" id="GO:0098552">
    <property type="term" value="C:side of membrane"/>
    <property type="evidence" value="ECO:0007669"/>
    <property type="project" value="UniProtKB-KW"/>
</dbReference>
<evidence type="ECO:0000256" key="3">
    <source>
        <dbReference type="ARBA" id="ARBA00022622"/>
    </source>
</evidence>
<proteinExistence type="predicted"/>
<evidence type="ECO:0000256" key="5">
    <source>
        <dbReference type="ARBA" id="ARBA00023136"/>
    </source>
</evidence>
<feature type="domain" description="X8" evidence="10">
    <location>
        <begin position="20"/>
        <end position="104"/>
    </location>
</feature>
<dbReference type="Pfam" id="PF07983">
    <property type="entry name" value="X8"/>
    <property type="match status" value="1"/>
</dbReference>
<dbReference type="PANTHER" id="PTHR31044:SF60">
    <property type="entry name" value="PLASMODESMATA CALLOSE-BINDING PROTEIN 4"/>
    <property type="match status" value="1"/>
</dbReference>
<dbReference type="PANTHER" id="PTHR31044">
    <property type="entry name" value="BETA-1,3 GLUCANASE"/>
    <property type="match status" value="1"/>
</dbReference>
<evidence type="ECO:0000256" key="1">
    <source>
        <dbReference type="ARBA" id="ARBA00004609"/>
    </source>
</evidence>
<dbReference type="InterPro" id="IPR012946">
    <property type="entry name" value="X8"/>
</dbReference>
<keyword evidence="8" id="KW-0449">Lipoprotein</keyword>